<keyword evidence="3" id="KW-1185">Reference proteome</keyword>
<dbReference type="InterPro" id="IPR035897">
    <property type="entry name" value="Toll_tir_struct_dom_sf"/>
</dbReference>
<dbReference type="RefSeq" id="WP_168547764.1">
    <property type="nucleotide sequence ID" value="NZ_JAAXOQ010000046.1"/>
</dbReference>
<dbReference type="SUPFAM" id="SSF52200">
    <property type="entry name" value="Toll/Interleukin receptor TIR domain"/>
    <property type="match status" value="1"/>
</dbReference>
<protein>
    <submittedName>
        <fullName evidence="2">TIR domain-containing protein</fullName>
    </submittedName>
</protein>
<evidence type="ECO:0000259" key="1">
    <source>
        <dbReference type="Pfam" id="PF13676"/>
    </source>
</evidence>
<gene>
    <name evidence="2" type="ORF">HF999_21125</name>
</gene>
<name>A0A846X9F4_9ACTN</name>
<comment type="caution">
    <text evidence="2">The sequence shown here is derived from an EMBL/GenBank/DDBJ whole genome shotgun (WGS) entry which is preliminary data.</text>
</comment>
<dbReference type="Gene3D" id="3.40.50.10140">
    <property type="entry name" value="Toll/interleukin-1 receptor homology (TIR) domain"/>
    <property type="match status" value="1"/>
</dbReference>
<sequence length="510" mass="56320">MGLPVEDVFKVSGIPTHTFVYPSASARLKVALRTPGRGVIIEGPSGIGKSTAVTKSLEDLGMNSRVTLLSARKPGDVEYITFLPEIKSVGTVVIDDFHRLSDSTKLLIGDLLKVTADAEDADRKLIIIGINEAGRALIDSAQDLANRVEVIRFETEPASKINELINNGESALNATLAAKDLIVENSGGSFYIAQLLCFNACLEAEFTESVEISKSIDTTYSAVRRKVIERQRDKFGASVRAFARGTKFRPGGRAPYLHILRWLAESESWSINIPDEMRRHPAEKVSVGVVHDRGYLASLCDDSEIAKLLHFDSDTNILSVEDPMLVYYLRSINWGEFVKEVGFTKVEYSEEYDVALTFAGEDRKYAEHLRDALEDLGHVVFYDFAEQHRIIGQDVEKYLGPIYRSNSRYVVAILGEMYGRKRWTLFENDQYKDRYEKGEVLPIWSAKVAPTATDPVRSIGSLDYDPDGDLAQQAHTHAGSSKLSGQTCLAVELLDAGPLGAGAVESYPAA</sequence>
<dbReference type="EMBL" id="JAAXOQ010000046">
    <property type="protein sequence ID" value="NKY20862.1"/>
    <property type="molecule type" value="Genomic_DNA"/>
</dbReference>
<feature type="domain" description="TIR" evidence="1">
    <location>
        <begin position="354"/>
        <end position="464"/>
    </location>
</feature>
<accession>A0A846X9F4</accession>
<dbReference type="SUPFAM" id="SSF52540">
    <property type="entry name" value="P-loop containing nucleoside triphosphate hydrolases"/>
    <property type="match status" value="1"/>
</dbReference>
<dbReference type="AlphaFoldDB" id="A0A846X9F4"/>
<evidence type="ECO:0000313" key="2">
    <source>
        <dbReference type="EMBL" id="NKY20862.1"/>
    </source>
</evidence>
<evidence type="ECO:0000313" key="3">
    <source>
        <dbReference type="Proteomes" id="UP000582646"/>
    </source>
</evidence>
<reference evidence="2 3" key="1">
    <citation type="submission" date="2020-04" db="EMBL/GenBank/DDBJ databases">
        <title>MicrobeNet Type strains.</title>
        <authorList>
            <person name="Nicholson A.C."/>
        </authorList>
    </citation>
    <scope>NUCLEOTIDE SEQUENCE [LARGE SCALE GENOMIC DNA]</scope>
    <source>
        <strain evidence="2 3">DSM 44113</strain>
    </source>
</reference>
<dbReference type="GO" id="GO:0007165">
    <property type="term" value="P:signal transduction"/>
    <property type="evidence" value="ECO:0007669"/>
    <property type="project" value="InterPro"/>
</dbReference>
<dbReference type="InterPro" id="IPR027417">
    <property type="entry name" value="P-loop_NTPase"/>
</dbReference>
<organism evidence="2 3">
    <name type="scientific">Tsukamurella spumae</name>
    <dbReference type="NCBI Taxonomy" id="44753"/>
    <lineage>
        <taxon>Bacteria</taxon>
        <taxon>Bacillati</taxon>
        <taxon>Actinomycetota</taxon>
        <taxon>Actinomycetes</taxon>
        <taxon>Mycobacteriales</taxon>
        <taxon>Tsukamurellaceae</taxon>
        <taxon>Tsukamurella</taxon>
    </lineage>
</organism>
<dbReference type="Pfam" id="PF13676">
    <property type="entry name" value="TIR_2"/>
    <property type="match status" value="1"/>
</dbReference>
<dbReference type="InterPro" id="IPR000157">
    <property type="entry name" value="TIR_dom"/>
</dbReference>
<dbReference type="Proteomes" id="UP000582646">
    <property type="component" value="Unassembled WGS sequence"/>
</dbReference>
<proteinExistence type="predicted"/>
<dbReference type="Gene3D" id="3.40.50.300">
    <property type="entry name" value="P-loop containing nucleotide triphosphate hydrolases"/>
    <property type="match status" value="1"/>
</dbReference>